<organism evidence="1 2">
    <name type="scientific">Lindgomyces ingoldianus</name>
    <dbReference type="NCBI Taxonomy" id="673940"/>
    <lineage>
        <taxon>Eukaryota</taxon>
        <taxon>Fungi</taxon>
        <taxon>Dikarya</taxon>
        <taxon>Ascomycota</taxon>
        <taxon>Pezizomycotina</taxon>
        <taxon>Dothideomycetes</taxon>
        <taxon>Pleosporomycetidae</taxon>
        <taxon>Pleosporales</taxon>
        <taxon>Lindgomycetaceae</taxon>
        <taxon>Lindgomyces</taxon>
    </lineage>
</organism>
<evidence type="ECO:0000313" key="2">
    <source>
        <dbReference type="Proteomes" id="UP000799755"/>
    </source>
</evidence>
<keyword evidence="2" id="KW-1185">Reference proteome</keyword>
<dbReference type="Proteomes" id="UP000799755">
    <property type="component" value="Unassembled WGS sequence"/>
</dbReference>
<comment type="caution">
    <text evidence="1">The sequence shown here is derived from an EMBL/GenBank/DDBJ whole genome shotgun (WGS) entry which is preliminary data.</text>
</comment>
<reference evidence="1" key="1">
    <citation type="journal article" date="2020" name="Stud. Mycol.">
        <title>101 Dothideomycetes genomes: a test case for predicting lifestyles and emergence of pathogens.</title>
        <authorList>
            <person name="Haridas S."/>
            <person name="Albert R."/>
            <person name="Binder M."/>
            <person name="Bloem J."/>
            <person name="Labutti K."/>
            <person name="Salamov A."/>
            <person name="Andreopoulos B."/>
            <person name="Baker S."/>
            <person name="Barry K."/>
            <person name="Bills G."/>
            <person name="Bluhm B."/>
            <person name="Cannon C."/>
            <person name="Castanera R."/>
            <person name="Culley D."/>
            <person name="Daum C."/>
            <person name="Ezra D."/>
            <person name="Gonzalez J."/>
            <person name="Henrissat B."/>
            <person name="Kuo A."/>
            <person name="Liang C."/>
            <person name="Lipzen A."/>
            <person name="Lutzoni F."/>
            <person name="Magnuson J."/>
            <person name="Mondo S."/>
            <person name="Nolan M."/>
            <person name="Ohm R."/>
            <person name="Pangilinan J."/>
            <person name="Park H.-J."/>
            <person name="Ramirez L."/>
            <person name="Alfaro M."/>
            <person name="Sun H."/>
            <person name="Tritt A."/>
            <person name="Yoshinaga Y."/>
            <person name="Zwiers L.-H."/>
            <person name="Turgeon B."/>
            <person name="Goodwin S."/>
            <person name="Spatafora J."/>
            <person name="Crous P."/>
            <person name="Grigoriev I."/>
        </authorList>
    </citation>
    <scope>NUCLEOTIDE SEQUENCE</scope>
    <source>
        <strain evidence="1">ATCC 200398</strain>
    </source>
</reference>
<evidence type="ECO:0000313" key="1">
    <source>
        <dbReference type="EMBL" id="KAF2475821.1"/>
    </source>
</evidence>
<protein>
    <submittedName>
        <fullName evidence="1">Kinesin light chain 3</fullName>
    </submittedName>
</protein>
<accession>A0ACB6RBH1</accession>
<name>A0ACB6RBH1_9PLEO</name>
<proteinExistence type="predicted"/>
<dbReference type="EMBL" id="MU003495">
    <property type="protein sequence ID" value="KAF2475821.1"/>
    <property type="molecule type" value="Genomic_DNA"/>
</dbReference>
<gene>
    <name evidence="1" type="ORF">BDR25DRAFT_331555</name>
</gene>
<sequence>MRLLQLHNYPSFSLAEFAEDEVPRYAILSHTWGRDGDEVTYKDIRDGTGGGKAGYDKLRFCAVQAINDGLDYCWIDTCCIDKTNAAELTESINSMFRWYQNAIKCYVFLADVSTSMSEEDRHSQLRNSRWFTRGWTLQELIAPQCVEFFSQKGERLGDRKSLEKQIHQVSGISIHALRGEPLSHFTIDERMSWAANRITKRPEDKVYSLLGIFDIHMEAIYGEGEHHASRRLLRELERQLETPQVNPTWIVPFERNSRFTSREPELTRLENMLFGKNRTAKLAITGLGGVGKTQLVIELLYRIADKQKHCSVIWISAVNTESLHQSYLDVARQLGIPGCEDDKADVKILVQAHLSRESTGQWLLVFDNADDIDMWIAKPGPGLKLGQGSHPLMDYLPKSKHGAVVFTTRDRKIAVKLAQQNVVDVPEMGEDAAAQLLRKCLVNADLAKSRQETGALLLQLTYLPLAIVQAAAYINENAISLANYLSLLAEQEEEVIDLLSEEFEDDGRYRTIKNPIATTWLISFDQIRRRDRLAADYLSFMACIEPKDIPQSLLPAGSSRKMEVDAIGTLTAYSFLSKRPADQAFDLHRLVHLATRNYLRLEDGLAPATEKAIVRMEEVFPSHNHENRSIWRRYLPHVRFALDSDVVHKDQQSRMDLMWRYGLCLFADGRWSDTEKVTSQVLEARKRVLGEEDRDTLTSMSRLATIYRYRGRWKDAEELQLKDLEICKRLFGDNDGDTLTSMESLASTYLAQGRWNDAEMLLLQVVEARKQRKGSKHPDTLISMAKLASTYRNKGKWDRAEQLEAQVVETRKRVLGPEHPATLSSVANLASTYRDKGRWDEAEELEVQVVETSKRVLGLEHPDTLTSIANLASTYRNKGRWDEAEDLDIQVMEARKRTTKRVLGPEHPDSLASIANLASTYRNKGRWNEAEELEVHVTETTKRVLGPEHPDSLDSIANLASTYRNKGRWNETEELEVQVMEARKRLLGPEHPHTLTSIANLAFTYRNKGRWDEAEELEVQVMEARKRLLGPEHPATLTSKANLASTKANLASTYRNKGRWDEAEELEVQVMETTKRVLGPEHPDTLSSMANLASTYRNKGRWDEAEELDVQVIEARRRVLGLEHPDTLTSKANLALTYANKGWWDEAEKLGVQVVETIKRVLGPEHPDTLTSMANLASTYRNKGQWNEAEELGVQVMETTKRVLGPEHPDTLSRMASLSFTWKAMGKQAEAL</sequence>